<reference evidence="3" key="1">
    <citation type="journal article" date="2019" name="Int. J. Syst. Evol. Microbiol.">
        <title>The Global Catalogue of Microorganisms (GCM) 10K type strain sequencing project: providing services to taxonomists for standard genome sequencing and annotation.</title>
        <authorList>
            <consortium name="The Broad Institute Genomics Platform"/>
            <consortium name="The Broad Institute Genome Sequencing Center for Infectious Disease"/>
            <person name="Wu L."/>
            <person name="Ma J."/>
        </authorList>
    </citation>
    <scope>NUCLEOTIDE SEQUENCE [LARGE SCALE GENOMIC DNA]</scope>
    <source>
        <strain evidence="3">JCM 17329</strain>
    </source>
</reference>
<proteinExistence type="predicted"/>
<feature type="transmembrane region" description="Helical" evidence="1">
    <location>
        <begin position="31"/>
        <end position="51"/>
    </location>
</feature>
<evidence type="ECO:0000256" key="1">
    <source>
        <dbReference type="SAM" id="Phobius"/>
    </source>
</evidence>
<dbReference type="Proteomes" id="UP001501479">
    <property type="component" value="Unassembled WGS sequence"/>
</dbReference>
<comment type="caution">
    <text evidence="2">The sequence shown here is derived from an EMBL/GenBank/DDBJ whole genome shotgun (WGS) entry which is preliminary data.</text>
</comment>
<protein>
    <submittedName>
        <fullName evidence="2">Uncharacterized protein</fullName>
    </submittedName>
</protein>
<dbReference type="EMBL" id="BAABDS010000040">
    <property type="protein sequence ID" value="GAA3718873.1"/>
    <property type="molecule type" value="Genomic_DNA"/>
</dbReference>
<keyword evidence="1" id="KW-1133">Transmembrane helix</keyword>
<gene>
    <name evidence="2" type="ORF">GCM10022421_28800</name>
</gene>
<keyword evidence="3" id="KW-1185">Reference proteome</keyword>
<sequence>MLKLRSYLNFQEERRMHMQQIQKGKSSIGKLLLLVAYFSSLGILATLIAIIE</sequence>
<keyword evidence="1" id="KW-0812">Transmembrane</keyword>
<accession>A0ABP7EGD4</accession>
<organism evidence="2 3">
    <name type="scientific">Oceanisphaera sediminis</name>
    <dbReference type="NCBI Taxonomy" id="981381"/>
    <lineage>
        <taxon>Bacteria</taxon>
        <taxon>Pseudomonadati</taxon>
        <taxon>Pseudomonadota</taxon>
        <taxon>Gammaproteobacteria</taxon>
        <taxon>Aeromonadales</taxon>
        <taxon>Aeromonadaceae</taxon>
        <taxon>Oceanisphaera</taxon>
    </lineage>
</organism>
<name>A0ABP7EGD4_9GAMM</name>
<evidence type="ECO:0000313" key="2">
    <source>
        <dbReference type="EMBL" id="GAA3718873.1"/>
    </source>
</evidence>
<evidence type="ECO:0000313" key="3">
    <source>
        <dbReference type="Proteomes" id="UP001501479"/>
    </source>
</evidence>
<keyword evidence="1" id="KW-0472">Membrane</keyword>